<keyword evidence="9 15" id="KW-0040">ANK repeat</keyword>
<evidence type="ECO:0000256" key="10">
    <source>
        <dbReference type="ARBA" id="ARBA00023136"/>
    </source>
</evidence>
<evidence type="ECO:0000256" key="14">
    <source>
        <dbReference type="ARBA" id="ARBA00023329"/>
    </source>
</evidence>
<feature type="repeat" description="ANK" evidence="15">
    <location>
        <begin position="146"/>
        <end position="178"/>
    </location>
</feature>
<evidence type="ECO:0000256" key="8">
    <source>
        <dbReference type="ARBA" id="ARBA00023034"/>
    </source>
</evidence>
<dbReference type="InterPro" id="IPR036770">
    <property type="entry name" value="Ankyrin_rpt-contain_sf"/>
</dbReference>
<evidence type="ECO:0000256" key="5">
    <source>
        <dbReference type="ARBA" id="ARBA00022692"/>
    </source>
</evidence>
<evidence type="ECO:0000256" key="9">
    <source>
        <dbReference type="ARBA" id="ARBA00023043"/>
    </source>
</evidence>
<evidence type="ECO:0000313" key="19">
    <source>
        <dbReference type="Proteomes" id="UP000694700"/>
    </source>
</evidence>
<feature type="repeat" description="ANK" evidence="15">
    <location>
        <begin position="113"/>
        <end position="145"/>
    </location>
</feature>
<keyword evidence="11" id="KW-0564">Palmitate</keyword>
<organism evidence="18 19">
    <name type="scientific">Cyprinus carpio</name>
    <name type="common">Common carp</name>
    <dbReference type="NCBI Taxonomy" id="7962"/>
    <lineage>
        <taxon>Eukaryota</taxon>
        <taxon>Metazoa</taxon>
        <taxon>Chordata</taxon>
        <taxon>Craniata</taxon>
        <taxon>Vertebrata</taxon>
        <taxon>Euteleostomi</taxon>
        <taxon>Actinopterygii</taxon>
        <taxon>Neopterygii</taxon>
        <taxon>Teleostei</taxon>
        <taxon>Ostariophysi</taxon>
        <taxon>Cypriniformes</taxon>
        <taxon>Cyprinidae</taxon>
        <taxon>Cyprininae</taxon>
        <taxon>Cyprinus</taxon>
    </lineage>
</organism>
<reference evidence="18" key="1">
    <citation type="submission" date="2025-08" db="UniProtKB">
        <authorList>
            <consortium name="Ensembl"/>
        </authorList>
    </citation>
    <scope>IDENTIFICATION</scope>
</reference>
<keyword evidence="10 16" id="KW-0472">Membrane</keyword>
<evidence type="ECO:0000256" key="1">
    <source>
        <dbReference type="ARBA" id="ARBA00004439"/>
    </source>
</evidence>
<dbReference type="InterPro" id="IPR001594">
    <property type="entry name" value="Palmitoyltrfase_DHHC"/>
</dbReference>
<dbReference type="GO" id="GO:0000139">
    <property type="term" value="C:Golgi membrane"/>
    <property type="evidence" value="ECO:0007669"/>
    <property type="project" value="UniProtKB-SubCell"/>
</dbReference>
<sequence>MADALDEFKKETGCVPILHPEEIKPQSHYNHDFSESVSRKSHVDDYSTWDIVKATQYGIFERCRELVEAGYDVRQPDKENVTLLHWAAINNRVDLVKYYISKGAIVDQLGGDLNSTPLHWATRQGHLSMVVQLMKYGADPSLIDGEGCSCVHLATQFGHTSIVAYLIAKGQDVDMMDQNGMTPLMWAAYRMHSVDPTRLLLTFNVSVNLGDKYHKNTALHWAVLAGNTTVISLLLEANANVDAQNIKVKSRRLHWHTEMNCVDYLALFYNFGKSWKSDPGIIKASEEQKKKTIVELAETGSLDLSIFCSTCLIRKPIRSKHCAVCNRCIAKFDHHCPWVGNCVGSGNHRYFMGYLFFLLCMICWMIYGCICYWRIHCATSYTKDGFWIYITQIATCSPWMFWMFINSVFHFMWVAVLIMCQLYQIAVLGITTNERMNARRYKHFKVTATSIESPFNHGCMRNLIDFFELRCCGLLRPVVVDWTSQYTIEYDQTSGSGYQLV</sequence>
<dbReference type="EC" id="2.3.1.225" evidence="16"/>
<protein>
    <recommendedName>
        <fullName evidence="16">Palmitoyltransferase</fullName>
        <ecNumber evidence="16">2.3.1.225</ecNumber>
    </recommendedName>
</protein>
<keyword evidence="6" id="KW-0677">Repeat</keyword>
<dbReference type="GO" id="GO:0019706">
    <property type="term" value="F:protein-cysteine S-palmitoyltransferase activity"/>
    <property type="evidence" value="ECO:0007669"/>
    <property type="project" value="UniProtKB-EC"/>
</dbReference>
<evidence type="ECO:0000256" key="3">
    <source>
        <dbReference type="ARBA" id="ARBA00010104"/>
    </source>
</evidence>
<evidence type="ECO:0000256" key="2">
    <source>
        <dbReference type="ARBA" id="ARBA00004653"/>
    </source>
</evidence>
<dbReference type="InterPro" id="IPR002110">
    <property type="entry name" value="Ankyrin_rpt"/>
</dbReference>
<dbReference type="SMART" id="SM00248">
    <property type="entry name" value="ANK"/>
    <property type="match status" value="5"/>
</dbReference>
<keyword evidence="8" id="KW-0333">Golgi apparatus</keyword>
<keyword evidence="14" id="KW-0968">Cytoplasmic vesicle</keyword>
<feature type="transmembrane region" description="Helical" evidence="16">
    <location>
        <begin position="411"/>
        <end position="432"/>
    </location>
</feature>
<evidence type="ECO:0000313" key="18">
    <source>
        <dbReference type="Ensembl" id="ENSCCRP00015113159.1"/>
    </source>
</evidence>
<evidence type="ECO:0000256" key="11">
    <source>
        <dbReference type="ARBA" id="ARBA00023139"/>
    </source>
</evidence>
<evidence type="ECO:0000256" key="12">
    <source>
        <dbReference type="ARBA" id="ARBA00023288"/>
    </source>
</evidence>
<feature type="repeat" description="ANK" evidence="15">
    <location>
        <begin position="79"/>
        <end position="111"/>
    </location>
</feature>
<comment type="similarity">
    <text evidence="3">Belongs to the DHHC palmitoyltransferase family. AKR/ZDHHC17 subfamily.</text>
</comment>
<feature type="transmembrane region" description="Helical" evidence="16">
    <location>
        <begin position="351"/>
        <end position="373"/>
    </location>
</feature>
<evidence type="ECO:0000256" key="13">
    <source>
        <dbReference type="ARBA" id="ARBA00023315"/>
    </source>
</evidence>
<feature type="transmembrane region" description="Helical" evidence="16">
    <location>
        <begin position="385"/>
        <end position="405"/>
    </location>
</feature>
<dbReference type="SUPFAM" id="SSF48403">
    <property type="entry name" value="Ankyrin repeat"/>
    <property type="match status" value="1"/>
</dbReference>
<dbReference type="Ensembl" id="ENSCCRT00015116737.1">
    <property type="protein sequence ID" value="ENSCCRP00015113159.1"/>
    <property type="gene ID" value="ENSCCRG00015044818.1"/>
</dbReference>
<comment type="subcellular location">
    <subcellularLocation>
        <location evidence="1">Cytoplasmic vesicle membrane</location>
        <topology evidence="1">Multi-pass membrane protein</topology>
    </subcellularLocation>
    <subcellularLocation>
        <location evidence="2">Golgi apparatus membrane</location>
        <topology evidence="2">Multi-pass membrane protein</topology>
    </subcellularLocation>
</comment>
<dbReference type="Gene3D" id="1.25.40.20">
    <property type="entry name" value="Ankyrin repeat-containing domain"/>
    <property type="match status" value="1"/>
</dbReference>
<feature type="repeat" description="ANK" evidence="15">
    <location>
        <begin position="214"/>
        <end position="246"/>
    </location>
</feature>
<dbReference type="PROSITE" id="PS50297">
    <property type="entry name" value="ANK_REP_REGION"/>
    <property type="match status" value="4"/>
</dbReference>
<keyword evidence="7 16" id="KW-1133">Transmembrane helix</keyword>
<keyword evidence="5 16" id="KW-0812">Transmembrane</keyword>
<dbReference type="Proteomes" id="UP000694700">
    <property type="component" value="Unplaced"/>
</dbReference>
<dbReference type="FunFam" id="1.25.40.20:FF:000035">
    <property type="entry name" value="Palmitoyltransferase"/>
    <property type="match status" value="1"/>
</dbReference>
<keyword evidence="13 16" id="KW-0012">Acyltransferase</keyword>
<evidence type="ECO:0000256" key="4">
    <source>
        <dbReference type="ARBA" id="ARBA00022679"/>
    </source>
</evidence>
<evidence type="ECO:0000259" key="17">
    <source>
        <dbReference type="Pfam" id="PF01529"/>
    </source>
</evidence>
<dbReference type="PRINTS" id="PR01415">
    <property type="entry name" value="ANKYRIN"/>
</dbReference>
<feature type="repeat" description="ANK" evidence="15">
    <location>
        <begin position="179"/>
        <end position="212"/>
    </location>
</feature>
<dbReference type="PANTHER" id="PTHR24161:SF18">
    <property type="entry name" value="PALMITOYLTRANSFERASE ZDHHC17"/>
    <property type="match status" value="1"/>
</dbReference>
<proteinExistence type="inferred from homology"/>
<dbReference type="AlphaFoldDB" id="A0A8C2B0A8"/>
<accession>A0A8C2B0A8</accession>
<dbReference type="PROSITE" id="PS50088">
    <property type="entry name" value="ANK_REPEAT"/>
    <property type="match status" value="5"/>
</dbReference>
<dbReference type="PANTHER" id="PTHR24161">
    <property type="entry name" value="ANK_REP_REGION DOMAIN-CONTAINING PROTEIN-RELATED"/>
    <property type="match status" value="1"/>
</dbReference>
<evidence type="ECO:0000256" key="7">
    <source>
        <dbReference type="ARBA" id="ARBA00022989"/>
    </source>
</evidence>
<comment type="domain">
    <text evidence="16">The DHHC domain is required for palmitoyltransferase activity.</text>
</comment>
<dbReference type="GO" id="GO:0030659">
    <property type="term" value="C:cytoplasmic vesicle membrane"/>
    <property type="evidence" value="ECO:0007669"/>
    <property type="project" value="UniProtKB-SubCell"/>
</dbReference>
<dbReference type="Pfam" id="PF12796">
    <property type="entry name" value="Ank_2"/>
    <property type="match status" value="2"/>
</dbReference>
<evidence type="ECO:0000256" key="6">
    <source>
        <dbReference type="ARBA" id="ARBA00022737"/>
    </source>
</evidence>
<dbReference type="Pfam" id="PF01529">
    <property type="entry name" value="DHHC"/>
    <property type="match status" value="1"/>
</dbReference>
<evidence type="ECO:0000256" key="15">
    <source>
        <dbReference type="PROSITE-ProRule" id="PRU00023"/>
    </source>
</evidence>
<dbReference type="PROSITE" id="PS50216">
    <property type="entry name" value="DHHC"/>
    <property type="match status" value="1"/>
</dbReference>
<comment type="catalytic activity">
    <reaction evidence="16">
        <text>L-cysteinyl-[protein] + hexadecanoyl-CoA = S-hexadecanoyl-L-cysteinyl-[protein] + CoA</text>
        <dbReference type="Rhea" id="RHEA:36683"/>
        <dbReference type="Rhea" id="RHEA-COMP:10131"/>
        <dbReference type="Rhea" id="RHEA-COMP:11032"/>
        <dbReference type="ChEBI" id="CHEBI:29950"/>
        <dbReference type="ChEBI" id="CHEBI:57287"/>
        <dbReference type="ChEBI" id="CHEBI:57379"/>
        <dbReference type="ChEBI" id="CHEBI:74151"/>
        <dbReference type="EC" id="2.3.1.225"/>
    </reaction>
</comment>
<feature type="domain" description="Palmitoyltransferase DHHC" evidence="17">
    <location>
        <begin position="307"/>
        <end position="438"/>
    </location>
</feature>
<keyword evidence="12" id="KW-0449">Lipoprotein</keyword>
<keyword evidence="4 16" id="KW-0808">Transferase</keyword>
<name>A0A8C2B0A8_CYPCA</name>
<evidence type="ECO:0000256" key="16">
    <source>
        <dbReference type="RuleBase" id="RU079119"/>
    </source>
</evidence>